<keyword evidence="3" id="KW-1185">Reference proteome</keyword>
<reference evidence="2" key="2">
    <citation type="submission" date="2021-02" db="EMBL/GenBank/DDBJ databases">
        <authorList>
            <person name="Kimball J.A."/>
            <person name="Haas M.W."/>
            <person name="Macchietto M."/>
            <person name="Kono T."/>
            <person name="Duquette J."/>
            <person name="Shao M."/>
        </authorList>
    </citation>
    <scope>NUCLEOTIDE SEQUENCE</scope>
    <source>
        <tissue evidence="2">Fresh leaf tissue</tissue>
    </source>
</reference>
<feature type="region of interest" description="Disordered" evidence="1">
    <location>
        <begin position="171"/>
        <end position="190"/>
    </location>
</feature>
<evidence type="ECO:0000313" key="2">
    <source>
        <dbReference type="EMBL" id="KAG8072425.1"/>
    </source>
</evidence>
<dbReference type="AlphaFoldDB" id="A0A8J5SCN2"/>
<name>A0A8J5SCN2_ZIZPA</name>
<dbReference type="OrthoDB" id="537444at2759"/>
<sequence length="205" mass="22246">MVGLLHLQSTALLPPLLRRHSIASGQGSCHRRACCVEAKIREIFMPVLSSIMTEGKIVSWTTAEETAQVVNALKTRNIISDVSLTPHEKPLSRKWLPLGSGGRPKTRRSHAPPAASATRAAQNLNATRAEPRLARSRLLPLPPPIFCFRRGGAEGSLLGIKAPISNPIPSSLSPAVSPPRPGGANREKVAVSRRGHQICVLHRWW</sequence>
<evidence type="ECO:0000256" key="1">
    <source>
        <dbReference type="SAM" id="MobiDB-lite"/>
    </source>
</evidence>
<dbReference type="EMBL" id="JAAALK010000283">
    <property type="protein sequence ID" value="KAG8072425.1"/>
    <property type="molecule type" value="Genomic_DNA"/>
</dbReference>
<evidence type="ECO:0000313" key="3">
    <source>
        <dbReference type="Proteomes" id="UP000729402"/>
    </source>
</evidence>
<proteinExistence type="predicted"/>
<organism evidence="2 3">
    <name type="scientific">Zizania palustris</name>
    <name type="common">Northern wild rice</name>
    <dbReference type="NCBI Taxonomy" id="103762"/>
    <lineage>
        <taxon>Eukaryota</taxon>
        <taxon>Viridiplantae</taxon>
        <taxon>Streptophyta</taxon>
        <taxon>Embryophyta</taxon>
        <taxon>Tracheophyta</taxon>
        <taxon>Spermatophyta</taxon>
        <taxon>Magnoliopsida</taxon>
        <taxon>Liliopsida</taxon>
        <taxon>Poales</taxon>
        <taxon>Poaceae</taxon>
        <taxon>BOP clade</taxon>
        <taxon>Oryzoideae</taxon>
        <taxon>Oryzeae</taxon>
        <taxon>Zizaniinae</taxon>
        <taxon>Zizania</taxon>
    </lineage>
</organism>
<feature type="region of interest" description="Disordered" evidence="1">
    <location>
        <begin position="91"/>
        <end position="119"/>
    </location>
</feature>
<dbReference type="Proteomes" id="UP000729402">
    <property type="component" value="Unassembled WGS sequence"/>
</dbReference>
<comment type="caution">
    <text evidence="2">The sequence shown here is derived from an EMBL/GenBank/DDBJ whole genome shotgun (WGS) entry which is preliminary data.</text>
</comment>
<accession>A0A8J5SCN2</accession>
<reference evidence="2" key="1">
    <citation type="journal article" date="2021" name="bioRxiv">
        <title>Whole Genome Assembly and Annotation of Northern Wild Rice, Zizania palustris L., Supports a Whole Genome Duplication in the Zizania Genus.</title>
        <authorList>
            <person name="Haas M."/>
            <person name="Kono T."/>
            <person name="Macchietto M."/>
            <person name="Millas R."/>
            <person name="McGilp L."/>
            <person name="Shao M."/>
            <person name="Duquette J."/>
            <person name="Hirsch C.N."/>
            <person name="Kimball J."/>
        </authorList>
    </citation>
    <scope>NUCLEOTIDE SEQUENCE</scope>
    <source>
        <tissue evidence="2">Fresh leaf tissue</tissue>
    </source>
</reference>
<gene>
    <name evidence="2" type="ORF">GUJ93_ZPchr0006g43899</name>
</gene>
<protein>
    <submittedName>
        <fullName evidence="2">Uncharacterized protein</fullName>
    </submittedName>
</protein>